<dbReference type="AlphaFoldDB" id="A0A542DZZ7"/>
<keyword evidence="2" id="KW-1185">Reference proteome</keyword>
<dbReference type="Pfam" id="PF21863">
    <property type="entry name" value="HTH_67"/>
    <property type="match status" value="1"/>
</dbReference>
<sequence length="278" mass="29400">MQDPVRRPVARRVWELLEPFHLVSYMSEEPTAELMALGLRGYWDGYFASRAAPLGLVPAEVVHAVFHNFAPGEAARHLPWVWSVTTPEAALAARERGAVAALRRLLGDAADSAQVARAADLALVAGLAAPVEGRALYAGLRALPLPTDPVARLWHAATLLREHRGGGHIAALMAEGIGGGESHALLALTDGMRAQDFGRLGHLPADHIAGIVDGMRARGLVGDDGWLTDEGRATKARVEAVTDALAEPAYDALSDVELTALVGLLEPLLARLVAAGSR</sequence>
<name>A0A542DZZ7_9MICO</name>
<dbReference type="NCBIfam" id="NF047719">
    <property type="entry name" value="SCO6745_fam_HTH"/>
    <property type="match status" value="1"/>
</dbReference>
<dbReference type="Proteomes" id="UP000317893">
    <property type="component" value="Unassembled WGS sequence"/>
</dbReference>
<gene>
    <name evidence="1" type="ORF">FB458_1717</name>
</gene>
<dbReference type="InterPro" id="IPR036390">
    <property type="entry name" value="WH_DNA-bd_sf"/>
</dbReference>
<evidence type="ECO:0000313" key="2">
    <source>
        <dbReference type="Proteomes" id="UP000317893"/>
    </source>
</evidence>
<dbReference type="RefSeq" id="WP_211355975.1">
    <property type="nucleotide sequence ID" value="NZ_BAAAPR010000004.1"/>
</dbReference>
<dbReference type="InterPro" id="IPR054058">
    <property type="entry name" value="HTH_67"/>
</dbReference>
<comment type="caution">
    <text evidence="1">The sequence shown here is derived from an EMBL/GenBank/DDBJ whole genome shotgun (WGS) entry which is preliminary data.</text>
</comment>
<dbReference type="EMBL" id="VFMN01000001">
    <property type="protein sequence ID" value="TQJ08626.1"/>
    <property type="molecule type" value="Genomic_DNA"/>
</dbReference>
<organism evidence="1 2">
    <name type="scientific">Lapillicoccus jejuensis</name>
    <dbReference type="NCBI Taxonomy" id="402171"/>
    <lineage>
        <taxon>Bacteria</taxon>
        <taxon>Bacillati</taxon>
        <taxon>Actinomycetota</taxon>
        <taxon>Actinomycetes</taxon>
        <taxon>Micrococcales</taxon>
        <taxon>Intrasporangiaceae</taxon>
        <taxon>Lapillicoccus</taxon>
    </lineage>
</organism>
<proteinExistence type="predicted"/>
<dbReference type="SUPFAM" id="SSF46785">
    <property type="entry name" value="Winged helix' DNA-binding domain"/>
    <property type="match status" value="1"/>
</dbReference>
<reference evidence="1 2" key="1">
    <citation type="submission" date="2019-06" db="EMBL/GenBank/DDBJ databases">
        <title>Sequencing the genomes of 1000 actinobacteria strains.</title>
        <authorList>
            <person name="Klenk H.-P."/>
        </authorList>
    </citation>
    <scope>NUCLEOTIDE SEQUENCE [LARGE SCALE GENOMIC DNA]</scope>
    <source>
        <strain evidence="1 2">DSM 18607</strain>
    </source>
</reference>
<evidence type="ECO:0000313" key="1">
    <source>
        <dbReference type="EMBL" id="TQJ08626.1"/>
    </source>
</evidence>
<accession>A0A542DZZ7</accession>
<dbReference type="InterPro" id="IPR036388">
    <property type="entry name" value="WH-like_DNA-bd_sf"/>
</dbReference>
<dbReference type="Gene3D" id="1.10.10.10">
    <property type="entry name" value="Winged helix-like DNA-binding domain superfamily/Winged helix DNA-binding domain"/>
    <property type="match status" value="1"/>
</dbReference>
<protein>
    <submittedName>
        <fullName evidence="1">Uncharacterized protein</fullName>
    </submittedName>
</protein>